<protein>
    <recommendedName>
        <fullName evidence="6">Lipoprotein</fullName>
    </recommendedName>
</protein>
<sequence length="167" mass="18114">MGIKTITLCFITLFFLLATTSCKEKTVEFAITNVSAAGTEYDICTSNCAVLTDKSCYNTEDGTAILYMPVPKDHYLTIKKQSGNEIYFEANGSQLDQDYSIFKIRLSGLKKTAGSKLFVFLDINSNNQVCASGKNPGKLGVKKKGTEISGHPILDNGCTPSGVCITR</sequence>
<evidence type="ECO:0000313" key="4">
    <source>
        <dbReference type="Proteomes" id="UP001388259"/>
    </source>
</evidence>
<keyword evidence="1" id="KW-0732">Signal</keyword>
<dbReference type="EMBL" id="JAZBJM010000005">
    <property type="protein sequence ID" value="MEM0518601.1"/>
    <property type="molecule type" value="Genomic_DNA"/>
</dbReference>
<dbReference type="Proteomes" id="UP001390963">
    <property type="component" value="Unassembled WGS sequence"/>
</dbReference>
<dbReference type="Proteomes" id="UP001388259">
    <property type="component" value="Unassembled WGS sequence"/>
</dbReference>
<feature type="chain" id="PRO_5044319306" description="Lipoprotein" evidence="1">
    <location>
        <begin position="25"/>
        <end position="167"/>
    </location>
</feature>
<proteinExistence type="predicted"/>
<dbReference type="PROSITE" id="PS51257">
    <property type="entry name" value="PROKAR_LIPOPROTEIN"/>
    <property type="match status" value="1"/>
</dbReference>
<comment type="caution">
    <text evidence="2">The sequence shown here is derived from an EMBL/GenBank/DDBJ whole genome shotgun (WGS) entry which is preliminary data.</text>
</comment>
<feature type="signal peptide" evidence="1">
    <location>
        <begin position="1"/>
        <end position="24"/>
    </location>
</feature>
<accession>A0AB35YV07</accession>
<organism evidence="2 4">
    <name type="scientific">Aequorivita flava</name>
    <dbReference type="NCBI Taxonomy" id="3114371"/>
    <lineage>
        <taxon>Bacteria</taxon>
        <taxon>Pseudomonadati</taxon>
        <taxon>Bacteroidota</taxon>
        <taxon>Flavobacteriia</taxon>
        <taxon>Flavobacteriales</taxon>
        <taxon>Flavobacteriaceae</taxon>
        <taxon>Aequorivita</taxon>
    </lineage>
</organism>
<dbReference type="AlphaFoldDB" id="A0AB35YV07"/>
<evidence type="ECO:0000313" key="3">
    <source>
        <dbReference type="EMBL" id="MEM0573555.1"/>
    </source>
</evidence>
<evidence type="ECO:0000256" key="1">
    <source>
        <dbReference type="SAM" id="SignalP"/>
    </source>
</evidence>
<evidence type="ECO:0008006" key="6">
    <source>
        <dbReference type="Google" id="ProtNLM"/>
    </source>
</evidence>
<gene>
    <name evidence="3" type="ORF">VZD24_08520</name>
    <name evidence="2" type="ORF">VZD85_09585</name>
</gene>
<dbReference type="RefSeq" id="WP_342687413.1">
    <property type="nucleotide sequence ID" value="NZ_JAZBJM010000005.1"/>
</dbReference>
<name>A0AB35YV07_9FLAO</name>
<keyword evidence="5" id="KW-1185">Reference proteome</keyword>
<evidence type="ECO:0000313" key="5">
    <source>
        <dbReference type="Proteomes" id="UP001390963"/>
    </source>
</evidence>
<dbReference type="EMBL" id="JBANCF010000005">
    <property type="protein sequence ID" value="MEM0573555.1"/>
    <property type="molecule type" value="Genomic_DNA"/>
</dbReference>
<reference evidence="2 5" key="1">
    <citation type="submission" date="2024-01" db="EMBL/GenBank/DDBJ databases">
        <title>Aequorivita flavus sp. nov., isolated from deep-sea sediment.</title>
        <authorList>
            <person name="Chen X."/>
        </authorList>
    </citation>
    <scope>NUCLEOTIDE SEQUENCE</scope>
    <source>
        <strain evidence="2">MCCC 1A16923</strain>
        <strain evidence="3 5">MCCC 1A16935</strain>
    </source>
</reference>
<evidence type="ECO:0000313" key="2">
    <source>
        <dbReference type="EMBL" id="MEM0518601.1"/>
    </source>
</evidence>